<proteinExistence type="predicted"/>
<comment type="caution">
    <text evidence="1">The sequence shown here is derived from an EMBL/GenBank/DDBJ whole genome shotgun (WGS) entry which is preliminary data.</text>
</comment>
<reference evidence="2 3" key="2">
    <citation type="submission" date="2024-07" db="EMBL/GenBank/DDBJ databases">
        <authorList>
            <person name="Akdeniz Z."/>
        </authorList>
    </citation>
    <scope>NUCLEOTIDE SEQUENCE [LARGE SCALE GENOMIC DNA]</scope>
</reference>
<sequence>MNAIIEQLQALQQILKSQDNVQAVVDFLRKQECIPQYLKQIVPYDLESYNFVFIDEPTPLIQQVMQNQQISLENAIFLNLRYNGKTALEYYISNCSPDATVPQLLLSEIQTPFQSSLFPVFHALIVKRSANLALQLNSKSRLPPFGLTPYQVAFLLNFQAEPFYNQMTDLIACLDEHFLVQLDNELVSNVSRFQFITKEHVNAFLTRKYGVKQFRTARGRTPAHYCFVSSTNDCDTISPYHLLAAYGNGKQPEGSSNALAYGNVTAEILADAFAVNKMQLFNGKLGQIDSSAFDINGCIRAYEPSINIDGFTGDAEIVKQQAINIFDHTQSNYAQMFKKSRQCAGLAKARMFDHVIELIGPAYKLLNEFLLTNSQSLFAKWTENQTELSQNFEESYVIAIGWFLATQIAQQAEGHYSTNIVNAFPDGTSMYANKYSNSIAEDEQNSFNQRTTDLIKQLGQIFQKYKSVPNRQMKLIEAVKQPVQVGMKSAANGFLETNPLFTDFYLKICASYSNGHTSPLLIAASRQHFALMAKLAQNNSTLVFGMRLFDIQQLGKHFDLLKDFKISTCLMSPLQVFISSIQKEQRFSEQEMKLVSDFAREFVGRVDEHGDCALTYAMCAQHFQLTELLWVEADIQNIFGQTPSQRFAEYVQQQTILGNFVDGEFVQKYYQ</sequence>
<dbReference type="Proteomes" id="UP001642409">
    <property type="component" value="Unassembled WGS sequence"/>
</dbReference>
<evidence type="ECO:0000313" key="1">
    <source>
        <dbReference type="EMBL" id="CAI9929717.1"/>
    </source>
</evidence>
<reference evidence="1" key="1">
    <citation type="submission" date="2023-06" db="EMBL/GenBank/DDBJ databases">
        <authorList>
            <person name="Kurt Z."/>
        </authorList>
    </citation>
    <scope>NUCLEOTIDE SEQUENCE</scope>
</reference>
<evidence type="ECO:0000313" key="3">
    <source>
        <dbReference type="Proteomes" id="UP001642409"/>
    </source>
</evidence>
<protein>
    <submittedName>
        <fullName evidence="2">Hypothetical_protein</fullName>
    </submittedName>
</protein>
<organism evidence="1">
    <name type="scientific">Hexamita inflata</name>
    <dbReference type="NCBI Taxonomy" id="28002"/>
    <lineage>
        <taxon>Eukaryota</taxon>
        <taxon>Metamonada</taxon>
        <taxon>Diplomonadida</taxon>
        <taxon>Hexamitidae</taxon>
        <taxon>Hexamitinae</taxon>
        <taxon>Hexamita</taxon>
    </lineage>
</organism>
<accession>A0AA86P3W4</accession>
<dbReference type="EMBL" id="CATOUU010000440">
    <property type="protein sequence ID" value="CAI9929717.1"/>
    <property type="molecule type" value="Genomic_DNA"/>
</dbReference>
<name>A0AA86P3W4_9EUKA</name>
<dbReference type="AlphaFoldDB" id="A0AA86P3W4"/>
<dbReference type="EMBL" id="CAXDID020000029">
    <property type="protein sequence ID" value="CAL5992948.1"/>
    <property type="molecule type" value="Genomic_DNA"/>
</dbReference>
<gene>
    <name evidence="2" type="ORF">HINF_LOCUS12831</name>
    <name evidence="1" type="ORF">HINF_LOCUS17362</name>
</gene>
<keyword evidence="3" id="KW-1185">Reference proteome</keyword>
<evidence type="ECO:0000313" key="2">
    <source>
        <dbReference type="EMBL" id="CAL5992948.1"/>
    </source>
</evidence>